<organism evidence="4 5">
    <name type="scientific">Paenibacillus solani</name>
    <dbReference type="NCBI Taxonomy" id="1705565"/>
    <lineage>
        <taxon>Bacteria</taxon>
        <taxon>Bacillati</taxon>
        <taxon>Bacillota</taxon>
        <taxon>Bacilli</taxon>
        <taxon>Bacillales</taxon>
        <taxon>Paenibacillaceae</taxon>
        <taxon>Paenibacillus</taxon>
    </lineage>
</organism>
<accession>A0A0M1P631</accession>
<protein>
    <submittedName>
        <fullName evidence="4">Uncharacterized protein</fullName>
    </submittedName>
</protein>
<sequence>MNSPSWITILLVIVILSFIIAFCNFIWNSLRKIRGRQLHGSRKHSSRVTPELPPIVKAGSPASELASRLEAALPATYQDMLKQRVLSEHPDMTEQEYAWRWQELKRFFVLCAVLDRVPMFSRDVDEIWHEMLMYTYEYQQFSERYLGRMLHHAPNTGNEQTLLPTERAWFDTIYVELFGWHEYSAKLWGSFFRVPLPREELEAITSSHFNVNHGQKRFNAWTYEKLPAARTAMDAVIRNLQERVQSAQAEAPRQEKRVSFQNSDVLLAAAVYFAWNSPDQFREHMIPDEQELQKHHSSSSCTYSSACGSGGSDPGDSSSCSGDSSCSSGSSCSSCGSGCSS</sequence>
<evidence type="ECO:0000313" key="4">
    <source>
        <dbReference type="EMBL" id="KOR89770.1"/>
    </source>
</evidence>
<reference evidence="5" key="1">
    <citation type="submission" date="2015-08" db="EMBL/GenBank/DDBJ databases">
        <title>Genome sequencing project for genomic taxonomy and phylogenomics of Bacillus-like bacteria.</title>
        <authorList>
            <person name="Liu B."/>
            <person name="Wang J."/>
            <person name="Zhu Y."/>
            <person name="Liu G."/>
            <person name="Chen Q."/>
            <person name="Chen Z."/>
            <person name="Lan J."/>
            <person name="Che J."/>
            <person name="Ge C."/>
            <person name="Shi H."/>
            <person name="Pan Z."/>
            <person name="Liu X."/>
        </authorList>
    </citation>
    <scope>NUCLEOTIDE SEQUENCE [LARGE SCALE GENOMIC DNA]</scope>
    <source>
        <strain evidence="5">FJAT-22460</strain>
    </source>
</reference>
<keyword evidence="3" id="KW-0472">Membrane</keyword>
<keyword evidence="5" id="KW-1185">Reference proteome</keyword>
<comment type="caution">
    <text evidence="4">The sequence shown here is derived from an EMBL/GenBank/DDBJ whole genome shotgun (WGS) entry which is preliminary data.</text>
</comment>
<dbReference type="AlphaFoldDB" id="A0A0M1P631"/>
<feature type="region of interest" description="Disordered" evidence="2">
    <location>
        <begin position="299"/>
        <end position="341"/>
    </location>
</feature>
<dbReference type="OrthoDB" id="71172at2"/>
<dbReference type="EMBL" id="LIUT01000001">
    <property type="protein sequence ID" value="KOR89770.1"/>
    <property type="molecule type" value="Genomic_DNA"/>
</dbReference>
<evidence type="ECO:0000313" key="5">
    <source>
        <dbReference type="Proteomes" id="UP000036932"/>
    </source>
</evidence>
<name>A0A0M1P631_9BACL</name>
<keyword evidence="3" id="KW-1133">Transmembrane helix</keyword>
<evidence type="ECO:0000256" key="2">
    <source>
        <dbReference type="SAM" id="MobiDB-lite"/>
    </source>
</evidence>
<feature type="compositionally biased region" description="Low complexity" evidence="2">
    <location>
        <begin position="314"/>
        <end position="341"/>
    </location>
</feature>
<keyword evidence="1" id="KW-0175">Coiled coil</keyword>
<evidence type="ECO:0000256" key="1">
    <source>
        <dbReference type="SAM" id="Coils"/>
    </source>
</evidence>
<gene>
    <name evidence="4" type="ORF">AM231_11910</name>
</gene>
<feature type="coiled-coil region" evidence="1">
    <location>
        <begin position="230"/>
        <end position="257"/>
    </location>
</feature>
<evidence type="ECO:0000256" key="3">
    <source>
        <dbReference type="SAM" id="Phobius"/>
    </source>
</evidence>
<feature type="transmembrane region" description="Helical" evidence="3">
    <location>
        <begin position="6"/>
        <end position="27"/>
    </location>
</feature>
<keyword evidence="3" id="KW-0812">Transmembrane</keyword>
<dbReference type="Proteomes" id="UP000036932">
    <property type="component" value="Unassembled WGS sequence"/>
</dbReference>
<proteinExistence type="predicted"/>
<dbReference type="PATRIC" id="fig|1705565.3.peg.4394"/>